<evidence type="ECO:0000313" key="9">
    <source>
        <dbReference type="EMBL" id="CAD8675824.1"/>
    </source>
</evidence>
<evidence type="ECO:0000256" key="4">
    <source>
        <dbReference type="ARBA" id="ARBA00023273"/>
    </source>
</evidence>
<comment type="similarity">
    <text evidence="5">Belongs to the CFAP53 family.</text>
</comment>
<sequence length="478" mass="56143">MASARVAKIREYEDRLQRMNAAAKDEQRAAAVASWQNKSDEKVRQLVIQRRFEALKARREADLNARRQRLAEKLFSEDAALKQELIMGKETPEQRRAKLAQRARELATRREAERQQLAASLYEQAFMENCDVLRETNSKRVLYRTMEERNAQIEQKMAQRIAEEEEKRMFAEMNEAERVKADQRYMDDKRRQREAREATLKVLDAQVRAVEERRADEAAAKQQEVAELRALWQRMEEEQAQADAQDRERMHRLAAELQEFNRIKQMEISERERRERELDLKILQEALSREADDEAREAAAREKRREDVRRYREQLALMMEKDAEETAERDAMIQAVADQQQARRDAELAARDEARRRLWAEVDAIRQAQIAGKAAALAARSEEILAERAALEADEVAQRQEDAIRRQQKAKQALQQKLEVQTQMVAKAHIRAAEEDEKLRALELAQTAEKAYMGQVRDALQKTDPPKWFGRKKFDWYT</sequence>
<reference evidence="9" key="1">
    <citation type="submission" date="2021-01" db="EMBL/GenBank/DDBJ databases">
        <authorList>
            <person name="Corre E."/>
            <person name="Pelletier E."/>
            <person name="Niang G."/>
            <person name="Scheremetjew M."/>
            <person name="Finn R."/>
            <person name="Kale V."/>
            <person name="Holt S."/>
            <person name="Cochrane G."/>
            <person name="Meng A."/>
            <person name="Brown T."/>
            <person name="Cohen L."/>
        </authorList>
    </citation>
    <scope>NUCLEOTIDE SEQUENCE</scope>
    <source>
        <strain evidence="9">SAG 11-49</strain>
    </source>
</reference>
<feature type="domain" description="Trichohyalin-plectin-homology" evidence="8">
    <location>
        <begin position="127"/>
        <end position="462"/>
    </location>
</feature>
<feature type="coiled-coil region" evidence="7">
    <location>
        <begin position="143"/>
        <end position="182"/>
    </location>
</feature>
<dbReference type="AlphaFoldDB" id="A0A7S0RG89"/>
<accession>A0A7S0RG89</accession>
<keyword evidence="3" id="KW-0969">Cilium</keyword>
<protein>
    <recommendedName>
        <fullName evidence="6">Cilia- and flagella-associated protein 53</fullName>
    </recommendedName>
</protein>
<keyword evidence="2 7" id="KW-0175">Coiled coil</keyword>
<evidence type="ECO:0000256" key="2">
    <source>
        <dbReference type="ARBA" id="ARBA00023054"/>
    </source>
</evidence>
<evidence type="ECO:0000256" key="6">
    <source>
        <dbReference type="ARBA" id="ARBA00033773"/>
    </source>
</evidence>
<dbReference type="InterPro" id="IPR043596">
    <property type="entry name" value="CFAP53/TCHP"/>
</dbReference>
<dbReference type="PANTHER" id="PTHR31183">
    <property type="entry name" value="TRICHOPLEIN KERATIN FILAMENT-BINDING PROTEIN FAMILY MEMBER"/>
    <property type="match status" value="1"/>
</dbReference>
<dbReference type="InterPro" id="IPR043597">
    <property type="entry name" value="TPH_dom"/>
</dbReference>
<evidence type="ECO:0000256" key="7">
    <source>
        <dbReference type="SAM" id="Coils"/>
    </source>
</evidence>
<keyword evidence="4" id="KW-0966">Cell projection</keyword>
<gene>
    <name evidence="9" type="ORF">CLEI1391_LOCUS7113</name>
</gene>
<comment type="subcellular location">
    <subcellularLocation>
        <location evidence="1">Cell projection</location>
        <location evidence="1">Cilium</location>
    </subcellularLocation>
</comment>
<dbReference type="PANTHER" id="PTHR31183:SF1">
    <property type="entry name" value="CILIA- AND FLAGELLA-ASSOCIATED PROTEIN 53"/>
    <property type="match status" value="1"/>
</dbReference>
<evidence type="ECO:0000256" key="1">
    <source>
        <dbReference type="ARBA" id="ARBA00004138"/>
    </source>
</evidence>
<evidence type="ECO:0000259" key="8">
    <source>
        <dbReference type="Pfam" id="PF13868"/>
    </source>
</evidence>
<dbReference type="GO" id="GO:0005929">
    <property type="term" value="C:cilium"/>
    <property type="evidence" value="ECO:0007669"/>
    <property type="project" value="UniProtKB-SubCell"/>
</dbReference>
<dbReference type="EMBL" id="HBFB01012576">
    <property type="protein sequence ID" value="CAD8675824.1"/>
    <property type="molecule type" value="Transcribed_RNA"/>
</dbReference>
<dbReference type="Pfam" id="PF13868">
    <property type="entry name" value="TPH"/>
    <property type="match status" value="1"/>
</dbReference>
<evidence type="ECO:0000256" key="5">
    <source>
        <dbReference type="ARBA" id="ARBA00033747"/>
    </source>
</evidence>
<feature type="coiled-coil region" evidence="7">
    <location>
        <begin position="337"/>
        <end position="424"/>
    </location>
</feature>
<name>A0A7S0RG89_9CHLO</name>
<evidence type="ECO:0000256" key="3">
    <source>
        <dbReference type="ARBA" id="ARBA00023069"/>
    </source>
</evidence>
<proteinExistence type="inferred from homology"/>
<organism evidence="9">
    <name type="scientific">Chlamydomonas leiostraca</name>
    <dbReference type="NCBI Taxonomy" id="1034604"/>
    <lineage>
        <taxon>Eukaryota</taxon>
        <taxon>Viridiplantae</taxon>
        <taxon>Chlorophyta</taxon>
        <taxon>core chlorophytes</taxon>
        <taxon>Chlorophyceae</taxon>
        <taxon>CS clade</taxon>
        <taxon>Chlamydomonadales</taxon>
        <taxon>Chlamydomonadaceae</taxon>
        <taxon>Chlamydomonas</taxon>
    </lineage>
</organism>